<comment type="caution">
    <text evidence="1">The sequence shown here is derived from an EMBL/GenBank/DDBJ whole genome shotgun (WGS) entry which is preliminary data.</text>
</comment>
<reference evidence="1 2" key="1">
    <citation type="journal article" date="2022" name="Allergy">
        <title>Genome assembly and annotation of Periplaneta americana reveal a comprehensive cockroach allergen profile.</title>
        <authorList>
            <person name="Wang L."/>
            <person name="Xiong Q."/>
            <person name="Saelim N."/>
            <person name="Wang L."/>
            <person name="Nong W."/>
            <person name="Wan A.T."/>
            <person name="Shi M."/>
            <person name="Liu X."/>
            <person name="Cao Q."/>
            <person name="Hui J.H.L."/>
            <person name="Sookrung N."/>
            <person name="Leung T.F."/>
            <person name="Tungtrongchitr A."/>
            <person name="Tsui S.K.W."/>
        </authorList>
    </citation>
    <scope>NUCLEOTIDE SEQUENCE [LARGE SCALE GENOMIC DNA]</scope>
    <source>
        <strain evidence="1">PWHHKU_190912</strain>
    </source>
</reference>
<name>A0ABQ8SU77_PERAM</name>
<gene>
    <name evidence="1" type="ORF">ANN_17688</name>
</gene>
<keyword evidence="2" id="KW-1185">Reference proteome</keyword>
<organism evidence="1 2">
    <name type="scientific">Periplaneta americana</name>
    <name type="common">American cockroach</name>
    <name type="synonym">Blatta americana</name>
    <dbReference type="NCBI Taxonomy" id="6978"/>
    <lineage>
        <taxon>Eukaryota</taxon>
        <taxon>Metazoa</taxon>
        <taxon>Ecdysozoa</taxon>
        <taxon>Arthropoda</taxon>
        <taxon>Hexapoda</taxon>
        <taxon>Insecta</taxon>
        <taxon>Pterygota</taxon>
        <taxon>Neoptera</taxon>
        <taxon>Polyneoptera</taxon>
        <taxon>Dictyoptera</taxon>
        <taxon>Blattodea</taxon>
        <taxon>Blattoidea</taxon>
        <taxon>Blattidae</taxon>
        <taxon>Blattinae</taxon>
        <taxon>Periplaneta</taxon>
    </lineage>
</organism>
<accession>A0ABQ8SU77</accession>
<evidence type="ECO:0000313" key="1">
    <source>
        <dbReference type="EMBL" id="KAJ4437543.1"/>
    </source>
</evidence>
<sequence length="70" mass="7831">MSPRLSYIGYGIDVRQVNLPGGLDKVINTSQPKMKTDIWSFLLCVVIPPLPENCNKTSEGQLESRCPIRL</sequence>
<proteinExistence type="predicted"/>
<protein>
    <submittedName>
        <fullName evidence="1">Uncharacterized protein</fullName>
    </submittedName>
</protein>
<dbReference type="Proteomes" id="UP001148838">
    <property type="component" value="Unassembled WGS sequence"/>
</dbReference>
<dbReference type="EMBL" id="JAJSOF020000021">
    <property type="protein sequence ID" value="KAJ4437543.1"/>
    <property type="molecule type" value="Genomic_DNA"/>
</dbReference>
<evidence type="ECO:0000313" key="2">
    <source>
        <dbReference type="Proteomes" id="UP001148838"/>
    </source>
</evidence>